<evidence type="ECO:0000313" key="2">
    <source>
        <dbReference type="EMBL" id="CAG5114935.1"/>
    </source>
</evidence>
<sequence>VYTLNRDTMMAASEEEERKIKCLLERFAEKLQQLGLEGRVRNIMANKPEEGILRAIEEEDPELLVMGCRGKSTLRRTFVGSVSDYLVHHAPCPVVVCKRPQKSK</sequence>
<dbReference type="InterPro" id="IPR014729">
    <property type="entry name" value="Rossmann-like_a/b/a_fold"/>
</dbReference>
<protein>
    <recommendedName>
        <fullName evidence="1">UspA domain-containing protein</fullName>
    </recommendedName>
</protein>
<dbReference type="PANTHER" id="PTHR31964">
    <property type="entry name" value="ADENINE NUCLEOTIDE ALPHA HYDROLASES-LIKE SUPERFAMILY PROTEIN"/>
    <property type="match status" value="1"/>
</dbReference>
<comment type="caution">
    <text evidence="2">The sequence shown here is derived from an EMBL/GenBank/DDBJ whole genome shotgun (WGS) entry which is preliminary data.</text>
</comment>
<dbReference type="AlphaFoldDB" id="A0A8S3YHF4"/>
<dbReference type="SUPFAM" id="SSF52402">
    <property type="entry name" value="Adenine nucleotide alpha hydrolases-like"/>
    <property type="match status" value="1"/>
</dbReference>
<dbReference type="PRINTS" id="PR01438">
    <property type="entry name" value="UNVRSLSTRESS"/>
</dbReference>
<name>A0A8S3YHF4_9EUPU</name>
<dbReference type="InterPro" id="IPR006016">
    <property type="entry name" value="UspA"/>
</dbReference>
<dbReference type="Gene3D" id="3.40.50.620">
    <property type="entry name" value="HUPs"/>
    <property type="match status" value="1"/>
</dbReference>
<dbReference type="Proteomes" id="UP000678393">
    <property type="component" value="Unassembled WGS sequence"/>
</dbReference>
<dbReference type="CDD" id="cd23659">
    <property type="entry name" value="USP_At3g01520-like"/>
    <property type="match status" value="1"/>
</dbReference>
<reference evidence="2" key="1">
    <citation type="submission" date="2021-04" db="EMBL/GenBank/DDBJ databases">
        <authorList>
            <consortium name="Molecular Ecology Group"/>
        </authorList>
    </citation>
    <scope>NUCLEOTIDE SEQUENCE</scope>
</reference>
<evidence type="ECO:0000313" key="3">
    <source>
        <dbReference type="Proteomes" id="UP000678393"/>
    </source>
</evidence>
<dbReference type="EMBL" id="CAJHNH020000056">
    <property type="protein sequence ID" value="CAG5114935.1"/>
    <property type="molecule type" value="Genomic_DNA"/>
</dbReference>
<organism evidence="2 3">
    <name type="scientific">Candidula unifasciata</name>
    <dbReference type="NCBI Taxonomy" id="100452"/>
    <lineage>
        <taxon>Eukaryota</taxon>
        <taxon>Metazoa</taxon>
        <taxon>Spiralia</taxon>
        <taxon>Lophotrochozoa</taxon>
        <taxon>Mollusca</taxon>
        <taxon>Gastropoda</taxon>
        <taxon>Heterobranchia</taxon>
        <taxon>Euthyneura</taxon>
        <taxon>Panpulmonata</taxon>
        <taxon>Eupulmonata</taxon>
        <taxon>Stylommatophora</taxon>
        <taxon>Helicina</taxon>
        <taxon>Helicoidea</taxon>
        <taxon>Geomitridae</taxon>
        <taxon>Candidula</taxon>
    </lineage>
</organism>
<evidence type="ECO:0000259" key="1">
    <source>
        <dbReference type="Pfam" id="PF00582"/>
    </source>
</evidence>
<feature type="domain" description="UspA" evidence="1">
    <location>
        <begin position="13"/>
        <end position="98"/>
    </location>
</feature>
<accession>A0A8S3YHF4</accession>
<proteinExistence type="predicted"/>
<dbReference type="Pfam" id="PF00582">
    <property type="entry name" value="Usp"/>
    <property type="match status" value="1"/>
</dbReference>
<dbReference type="OrthoDB" id="6138496at2759"/>
<dbReference type="PANTHER" id="PTHR31964:SF113">
    <property type="entry name" value="USPA DOMAIN-CONTAINING PROTEIN"/>
    <property type="match status" value="1"/>
</dbReference>
<dbReference type="InterPro" id="IPR006015">
    <property type="entry name" value="Universal_stress_UspA"/>
</dbReference>
<feature type="non-terminal residue" evidence="2">
    <location>
        <position position="1"/>
    </location>
</feature>
<keyword evidence="3" id="KW-1185">Reference proteome</keyword>
<gene>
    <name evidence="2" type="ORF">CUNI_LOCUS493</name>
</gene>